<dbReference type="GO" id="GO:0016987">
    <property type="term" value="F:sigma factor activity"/>
    <property type="evidence" value="ECO:0007669"/>
    <property type="project" value="UniProtKB-KW"/>
</dbReference>
<evidence type="ECO:0000256" key="3">
    <source>
        <dbReference type="ARBA" id="ARBA00023082"/>
    </source>
</evidence>
<organism evidence="7 8">
    <name type="scientific">Pandoraea iniqua</name>
    <dbReference type="NCBI Taxonomy" id="2508288"/>
    <lineage>
        <taxon>Bacteria</taxon>
        <taxon>Pseudomonadati</taxon>
        <taxon>Pseudomonadota</taxon>
        <taxon>Betaproteobacteria</taxon>
        <taxon>Burkholderiales</taxon>
        <taxon>Burkholderiaceae</taxon>
        <taxon>Pandoraea</taxon>
    </lineage>
</organism>
<accession>A0A5E4T5P3</accession>
<dbReference type="InterPro" id="IPR036388">
    <property type="entry name" value="WH-like_DNA-bd_sf"/>
</dbReference>
<dbReference type="InterPro" id="IPR013249">
    <property type="entry name" value="RNA_pol_sigma70_r4_t2"/>
</dbReference>
<dbReference type="GO" id="GO:0003677">
    <property type="term" value="F:DNA binding"/>
    <property type="evidence" value="ECO:0007669"/>
    <property type="project" value="InterPro"/>
</dbReference>
<proteinExistence type="inferred from homology"/>
<dbReference type="Gene3D" id="1.10.1740.10">
    <property type="match status" value="1"/>
</dbReference>
<evidence type="ECO:0000259" key="5">
    <source>
        <dbReference type="Pfam" id="PF04542"/>
    </source>
</evidence>
<dbReference type="InterPro" id="IPR013325">
    <property type="entry name" value="RNA_pol_sigma_r2"/>
</dbReference>
<comment type="similarity">
    <text evidence="1">Belongs to the sigma-70 factor family. ECF subfamily.</text>
</comment>
<dbReference type="InterPro" id="IPR039425">
    <property type="entry name" value="RNA_pol_sigma-70-like"/>
</dbReference>
<evidence type="ECO:0000256" key="2">
    <source>
        <dbReference type="ARBA" id="ARBA00023015"/>
    </source>
</evidence>
<dbReference type="Pfam" id="PF08281">
    <property type="entry name" value="Sigma70_r4_2"/>
    <property type="match status" value="1"/>
</dbReference>
<dbReference type="EMBL" id="CABPSI010000001">
    <property type="protein sequence ID" value="VVD82303.1"/>
    <property type="molecule type" value="Genomic_DNA"/>
</dbReference>
<dbReference type="Pfam" id="PF04542">
    <property type="entry name" value="Sigma70_r2"/>
    <property type="match status" value="1"/>
</dbReference>
<dbReference type="PANTHER" id="PTHR43133">
    <property type="entry name" value="RNA POLYMERASE ECF-TYPE SIGMA FACTO"/>
    <property type="match status" value="1"/>
</dbReference>
<dbReference type="Gene3D" id="1.10.10.10">
    <property type="entry name" value="Winged helix-like DNA-binding domain superfamily/Winged helix DNA-binding domain"/>
    <property type="match status" value="1"/>
</dbReference>
<dbReference type="SUPFAM" id="SSF88946">
    <property type="entry name" value="Sigma2 domain of RNA polymerase sigma factors"/>
    <property type="match status" value="1"/>
</dbReference>
<evidence type="ECO:0000256" key="4">
    <source>
        <dbReference type="ARBA" id="ARBA00023163"/>
    </source>
</evidence>
<evidence type="ECO:0000313" key="8">
    <source>
        <dbReference type="Proteomes" id="UP000333828"/>
    </source>
</evidence>
<evidence type="ECO:0000256" key="1">
    <source>
        <dbReference type="ARBA" id="ARBA00010641"/>
    </source>
</evidence>
<protein>
    <submittedName>
        <fullName evidence="7">Putative RNA polymerase sigma factor FecI</fullName>
    </submittedName>
</protein>
<dbReference type="RefSeq" id="WP_087689401.1">
    <property type="nucleotide sequence ID" value="NZ_CABPSF010000001.1"/>
</dbReference>
<name>A0A5E4T5P3_9BURK</name>
<dbReference type="NCBIfam" id="TIGR02937">
    <property type="entry name" value="sigma70-ECF"/>
    <property type="match status" value="1"/>
</dbReference>
<keyword evidence="2" id="KW-0805">Transcription regulation</keyword>
<evidence type="ECO:0000313" key="7">
    <source>
        <dbReference type="EMBL" id="VVD82303.1"/>
    </source>
</evidence>
<dbReference type="InterPro" id="IPR007627">
    <property type="entry name" value="RNA_pol_sigma70_r2"/>
</dbReference>
<evidence type="ECO:0000259" key="6">
    <source>
        <dbReference type="Pfam" id="PF08281"/>
    </source>
</evidence>
<dbReference type="InterPro" id="IPR014284">
    <property type="entry name" value="RNA_pol_sigma-70_dom"/>
</dbReference>
<dbReference type="GO" id="GO:0006352">
    <property type="term" value="P:DNA-templated transcription initiation"/>
    <property type="evidence" value="ECO:0007669"/>
    <property type="project" value="InterPro"/>
</dbReference>
<dbReference type="CDD" id="cd06171">
    <property type="entry name" value="Sigma70_r4"/>
    <property type="match status" value="1"/>
</dbReference>
<feature type="domain" description="RNA polymerase sigma factor 70 region 4 type 2" evidence="6">
    <location>
        <begin position="111"/>
        <end position="158"/>
    </location>
</feature>
<keyword evidence="3" id="KW-0731">Sigma factor</keyword>
<reference evidence="7 8" key="1">
    <citation type="submission" date="2019-08" db="EMBL/GenBank/DDBJ databases">
        <authorList>
            <person name="Peeters C."/>
        </authorList>
    </citation>
    <scope>NUCLEOTIDE SEQUENCE [LARGE SCALE GENOMIC DNA]</scope>
    <source>
        <strain evidence="7 8">LMG 31115</strain>
    </source>
</reference>
<dbReference type="PANTHER" id="PTHR43133:SF63">
    <property type="entry name" value="RNA POLYMERASE SIGMA FACTOR FECI-RELATED"/>
    <property type="match status" value="1"/>
</dbReference>
<dbReference type="InterPro" id="IPR013324">
    <property type="entry name" value="RNA_pol_sigma_r3/r4-like"/>
</dbReference>
<dbReference type="SUPFAM" id="SSF88659">
    <property type="entry name" value="Sigma3 and sigma4 domains of RNA polymerase sigma factors"/>
    <property type="match status" value="1"/>
</dbReference>
<keyword evidence="4" id="KW-0804">Transcription</keyword>
<keyword evidence="8" id="KW-1185">Reference proteome</keyword>
<dbReference type="AlphaFoldDB" id="A0A5E4T5P3"/>
<dbReference type="Proteomes" id="UP000333828">
    <property type="component" value="Unassembled WGS sequence"/>
</dbReference>
<sequence length="168" mass="19342">MSDDTPPMVLVDYLTKHYTTLKSRMTRLLGNGDLAGDALQDTWLRMHSREDAEQIQSPAGYLLRIALNIAVDIQRRQGRSLSFDEVAELMDMADPAPGPEQVVEARSRMTAMRQIIDRMPRRRRQVVLMVHWDGLEQKEVARRLGVSLRTVESDLKRAHDHLIARKDR</sequence>
<gene>
    <name evidence="7" type="primary">fecI_2</name>
    <name evidence="7" type="ORF">PIN31115_01178</name>
</gene>
<feature type="domain" description="RNA polymerase sigma-70 region 2" evidence="5">
    <location>
        <begin position="15"/>
        <end position="79"/>
    </location>
</feature>